<reference evidence="6 7" key="1">
    <citation type="submission" date="2019-03" db="EMBL/GenBank/DDBJ databases">
        <title>Genomic Encyclopedia of Type Strains, Phase IV (KMG-IV): sequencing the most valuable type-strain genomes for metagenomic binning, comparative biology and taxonomic classification.</title>
        <authorList>
            <person name="Goeker M."/>
        </authorList>
    </citation>
    <scope>NUCLEOTIDE SEQUENCE [LARGE SCALE GENOMIC DNA]</scope>
    <source>
        <strain evidence="6 7">DSM 100451</strain>
    </source>
</reference>
<dbReference type="InterPro" id="IPR002078">
    <property type="entry name" value="Sigma_54_int"/>
</dbReference>
<dbReference type="Pfam" id="PF25601">
    <property type="entry name" value="AAA_lid_14"/>
    <property type="match status" value="1"/>
</dbReference>
<dbReference type="GO" id="GO:0005524">
    <property type="term" value="F:ATP binding"/>
    <property type="evidence" value="ECO:0007669"/>
    <property type="project" value="UniProtKB-KW"/>
</dbReference>
<dbReference type="PRINTS" id="PR01590">
    <property type="entry name" value="HTHFIS"/>
</dbReference>
<accession>A0A4R1QYV9</accession>
<name>A0A4R1QYV9_9FIRM</name>
<dbReference type="SUPFAM" id="SSF52540">
    <property type="entry name" value="P-loop containing nucleoside triphosphate hydrolases"/>
    <property type="match status" value="1"/>
</dbReference>
<dbReference type="PANTHER" id="PTHR32071">
    <property type="entry name" value="TRANSCRIPTIONAL REGULATORY PROTEIN"/>
    <property type="match status" value="1"/>
</dbReference>
<keyword evidence="3" id="KW-0805">Transcription regulation</keyword>
<dbReference type="InterPro" id="IPR002197">
    <property type="entry name" value="HTH_Fis"/>
</dbReference>
<dbReference type="SUPFAM" id="SSF159800">
    <property type="entry name" value="PrpR receptor domain-like"/>
    <property type="match status" value="1"/>
</dbReference>
<dbReference type="RefSeq" id="WP_132587340.1">
    <property type="nucleotide sequence ID" value="NZ_CAMMRG010000014.1"/>
</dbReference>
<dbReference type="CDD" id="cd00009">
    <property type="entry name" value="AAA"/>
    <property type="match status" value="1"/>
</dbReference>
<dbReference type="GO" id="GO:0043565">
    <property type="term" value="F:sequence-specific DNA binding"/>
    <property type="evidence" value="ECO:0007669"/>
    <property type="project" value="InterPro"/>
</dbReference>
<dbReference type="CDD" id="cd00130">
    <property type="entry name" value="PAS"/>
    <property type="match status" value="1"/>
</dbReference>
<dbReference type="Gene3D" id="3.40.50.300">
    <property type="entry name" value="P-loop containing nucleotide triphosphate hydrolases"/>
    <property type="match status" value="1"/>
</dbReference>
<dbReference type="InterPro" id="IPR027417">
    <property type="entry name" value="P-loop_NTPase"/>
</dbReference>
<dbReference type="Proteomes" id="UP000295184">
    <property type="component" value="Unassembled WGS sequence"/>
</dbReference>
<dbReference type="SMART" id="SM00091">
    <property type="entry name" value="PAS"/>
    <property type="match status" value="1"/>
</dbReference>
<dbReference type="InterPro" id="IPR013767">
    <property type="entry name" value="PAS_fold"/>
</dbReference>
<dbReference type="SUPFAM" id="SSF46689">
    <property type="entry name" value="Homeodomain-like"/>
    <property type="match status" value="1"/>
</dbReference>
<dbReference type="InterPro" id="IPR010524">
    <property type="entry name" value="Sig_transdc_resp-reg_PrpR_N"/>
</dbReference>
<protein>
    <submittedName>
        <fullName evidence="6">Transcriptional regulator with PAS, ATPase and Fis domain</fullName>
    </submittedName>
</protein>
<dbReference type="Gene3D" id="1.10.8.60">
    <property type="match status" value="1"/>
</dbReference>
<dbReference type="SUPFAM" id="SSF55785">
    <property type="entry name" value="PYP-like sensor domain (PAS domain)"/>
    <property type="match status" value="1"/>
</dbReference>
<dbReference type="Pfam" id="PF00989">
    <property type="entry name" value="PAS"/>
    <property type="match status" value="1"/>
</dbReference>
<dbReference type="Gene3D" id="1.10.10.60">
    <property type="entry name" value="Homeodomain-like"/>
    <property type="match status" value="1"/>
</dbReference>
<evidence type="ECO:0000313" key="6">
    <source>
        <dbReference type="EMBL" id="TCL58153.1"/>
    </source>
</evidence>
<dbReference type="InterPro" id="IPR000014">
    <property type="entry name" value="PAS"/>
</dbReference>
<feature type="domain" description="Sigma-54 factor interaction" evidence="5">
    <location>
        <begin position="327"/>
        <end position="553"/>
    </location>
</feature>
<dbReference type="Pfam" id="PF06506">
    <property type="entry name" value="PrpR_N"/>
    <property type="match status" value="1"/>
</dbReference>
<dbReference type="Gene3D" id="3.40.50.2300">
    <property type="match status" value="1"/>
</dbReference>
<evidence type="ECO:0000256" key="4">
    <source>
        <dbReference type="ARBA" id="ARBA00023163"/>
    </source>
</evidence>
<dbReference type="Pfam" id="PF00158">
    <property type="entry name" value="Sigma54_activat"/>
    <property type="match status" value="1"/>
</dbReference>
<dbReference type="InterPro" id="IPR058031">
    <property type="entry name" value="AAA_lid_NorR"/>
</dbReference>
<dbReference type="Pfam" id="PF02954">
    <property type="entry name" value="HTH_8"/>
    <property type="match status" value="1"/>
</dbReference>
<evidence type="ECO:0000259" key="5">
    <source>
        <dbReference type="PROSITE" id="PS50045"/>
    </source>
</evidence>
<keyword evidence="1" id="KW-0547">Nucleotide-binding</keyword>
<comment type="caution">
    <text evidence="6">The sequence shown here is derived from an EMBL/GenBank/DDBJ whole genome shotgun (WGS) entry which is preliminary data.</text>
</comment>
<proteinExistence type="predicted"/>
<evidence type="ECO:0000313" key="7">
    <source>
        <dbReference type="Proteomes" id="UP000295184"/>
    </source>
</evidence>
<dbReference type="InterPro" id="IPR035965">
    <property type="entry name" value="PAS-like_dom_sf"/>
</dbReference>
<keyword evidence="2" id="KW-0067">ATP-binding</keyword>
<dbReference type="GO" id="GO:0006355">
    <property type="term" value="P:regulation of DNA-templated transcription"/>
    <property type="evidence" value="ECO:0007669"/>
    <property type="project" value="InterPro"/>
</dbReference>
<dbReference type="STRING" id="1650663.GCA_001486665_01482"/>
<gene>
    <name evidence="6" type="ORF">EDD77_10820</name>
</gene>
<dbReference type="Gene3D" id="3.40.50.10660">
    <property type="entry name" value="PrpR receptor domain-like"/>
    <property type="match status" value="1"/>
</dbReference>
<organism evidence="6 7">
    <name type="scientific">Allofournierella massiliensis</name>
    <dbReference type="NCBI Taxonomy" id="1650663"/>
    <lineage>
        <taxon>Bacteria</taxon>
        <taxon>Bacillati</taxon>
        <taxon>Bacillota</taxon>
        <taxon>Clostridia</taxon>
        <taxon>Eubacteriales</taxon>
        <taxon>Oscillospiraceae</taxon>
        <taxon>Allofournierella</taxon>
    </lineage>
</organism>
<evidence type="ECO:0000256" key="1">
    <source>
        <dbReference type="ARBA" id="ARBA00022741"/>
    </source>
</evidence>
<dbReference type="Gene3D" id="3.30.450.20">
    <property type="entry name" value="PAS domain"/>
    <property type="match status" value="1"/>
</dbReference>
<dbReference type="EMBL" id="SLUM01000008">
    <property type="protein sequence ID" value="TCL58153.1"/>
    <property type="molecule type" value="Genomic_DNA"/>
</dbReference>
<evidence type="ECO:0000256" key="2">
    <source>
        <dbReference type="ARBA" id="ARBA00022840"/>
    </source>
</evidence>
<dbReference type="GO" id="GO:0000156">
    <property type="term" value="F:phosphorelay response regulator activity"/>
    <property type="evidence" value="ECO:0007669"/>
    <property type="project" value="InterPro"/>
</dbReference>
<dbReference type="PROSITE" id="PS50045">
    <property type="entry name" value="SIGMA54_INTERACT_4"/>
    <property type="match status" value="1"/>
</dbReference>
<keyword evidence="4" id="KW-0804">Transcription</keyword>
<dbReference type="AlphaFoldDB" id="A0A4R1QYV9"/>
<dbReference type="InterPro" id="IPR009057">
    <property type="entry name" value="Homeodomain-like_sf"/>
</dbReference>
<dbReference type="PANTHER" id="PTHR32071:SF57">
    <property type="entry name" value="C4-DICARBOXYLATE TRANSPORT TRANSCRIPTIONAL REGULATORY PROTEIN DCTD"/>
    <property type="match status" value="1"/>
</dbReference>
<sequence>MSHIAILLPKDDLVLQARELAKGHYSIAEIRQIETENAVEEARTSIQNGAGILICRGLQALRIRENLNVPVVSVKLTAQGIGLLLCKAKRLTVEPRPRVALVAVCDMLCDTSCCSMLFGVDLQIFAYRTEEEYEEMNRKALASKPDVIIGGDLTMDMARQAGCASLFLDFSDDSFNDAIQNAETALMANEMNQRANAQIDALLNNTTNGYIQVNRTGRVTKSNDIMLEALECSRDALVGRPLQEVIPGLEKDVIDNVLAGGNSYSTFLHIRYQAMVAILAPIRLEDGQVDGAILSCHKVHRSIQLDPRAEDGELLQGNLTQRTFDNVHHRSAAMAKAVDQARLFSQSNAPILLAGPQGLEVSLLAQCIHNNSTNRTGPFVQLNCASLEPEDQMTALFGTGYKNKDGEVDLGVLGMAENGTLLLQEVDKLSHTVQSNIYQAVRYHRVIQRNLERPVHVNTRIIVTSEGDLYALACEGAFRMDLYYLLAGLRIDLPPLKKRPEDLEDMLQATFQRLCENLRRYHVITNGGMELLKSLDWPGNIIQINAFLERLVLTARHRSIDETAIRSLYDEMFPPLAREAGQPAAPRQSREGQRILEALERNDGNRAVTAQELGISTTTLWRKIKKLGIEI</sequence>
<evidence type="ECO:0000256" key="3">
    <source>
        <dbReference type="ARBA" id="ARBA00023015"/>
    </source>
</evidence>